<dbReference type="Proteomes" id="UP000606974">
    <property type="component" value="Unassembled WGS sequence"/>
</dbReference>
<dbReference type="AlphaFoldDB" id="A0A8H7E3P3"/>
<sequence>MFLLSTFTAIRSRALTFQSAGPLSAFAASNTISPYSLPTDTTSHGSTSSSKHTLRIRIKIHSRPGTTDRSVPGFASNLDRGQCPRYCVVTIPYPSKKLDPPLHMQKSHAAI</sequence>
<comment type="caution">
    <text evidence="1">The sequence shown here is derived from an EMBL/GenBank/DDBJ whole genome shotgun (WGS) entry which is preliminary data.</text>
</comment>
<proteinExistence type="predicted"/>
<reference evidence="1" key="1">
    <citation type="submission" date="2020-02" db="EMBL/GenBank/DDBJ databases">
        <authorList>
            <person name="Palmer J.M."/>
        </authorList>
    </citation>
    <scope>NUCLEOTIDE SEQUENCE</scope>
    <source>
        <strain evidence="1">EPUS1.4</strain>
        <tissue evidence="1">Thallus</tissue>
    </source>
</reference>
<evidence type="ECO:0000313" key="2">
    <source>
        <dbReference type="Proteomes" id="UP000606974"/>
    </source>
</evidence>
<keyword evidence="2" id="KW-1185">Reference proteome</keyword>
<accession>A0A8H7E3P3</accession>
<name>A0A8H7E3P3_9EURO</name>
<protein>
    <submittedName>
        <fullName evidence="1">Uncharacterized protein</fullName>
    </submittedName>
</protein>
<organism evidence="1 2">
    <name type="scientific">Endocarpon pusillum</name>
    <dbReference type="NCBI Taxonomy" id="364733"/>
    <lineage>
        <taxon>Eukaryota</taxon>
        <taxon>Fungi</taxon>
        <taxon>Dikarya</taxon>
        <taxon>Ascomycota</taxon>
        <taxon>Pezizomycotina</taxon>
        <taxon>Eurotiomycetes</taxon>
        <taxon>Chaetothyriomycetidae</taxon>
        <taxon>Verrucariales</taxon>
        <taxon>Verrucariaceae</taxon>
        <taxon>Endocarpon</taxon>
    </lineage>
</organism>
<dbReference type="EMBL" id="JAACFV010000109">
    <property type="protein sequence ID" value="KAF7505436.1"/>
    <property type="molecule type" value="Genomic_DNA"/>
</dbReference>
<gene>
    <name evidence="1" type="ORF">GJ744_000763</name>
</gene>
<evidence type="ECO:0000313" key="1">
    <source>
        <dbReference type="EMBL" id="KAF7505436.1"/>
    </source>
</evidence>